<dbReference type="AlphaFoldDB" id="A0A6M3Y246"/>
<accession>A0A6M3Y246</accession>
<sequence length="70" mass="7981">MSAWELDTNADGEDDVLIAEPGETADDLWGDVEHHHEAPREALEARGWELRRVRRRELGVSVAEIEDSDR</sequence>
<name>A0A6M3Y246_9ZZZZ</name>
<gene>
    <name evidence="1" type="ORF">TM448B07460_0003</name>
</gene>
<dbReference type="EMBL" id="MT145170">
    <property type="protein sequence ID" value="QJI04331.1"/>
    <property type="molecule type" value="Genomic_DNA"/>
</dbReference>
<reference evidence="1" key="1">
    <citation type="submission" date="2020-03" db="EMBL/GenBank/DDBJ databases">
        <title>The deep terrestrial virosphere.</title>
        <authorList>
            <person name="Holmfeldt K."/>
            <person name="Nilsson E."/>
            <person name="Simone D."/>
            <person name="Lopez-Fernandez M."/>
            <person name="Wu X."/>
            <person name="de Brujin I."/>
            <person name="Lundin D."/>
            <person name="Andersson A."/>
            <person name="Bertilsson S."/>
            <person name="Dopson M."/>
        </authorList>
    </citation>
    <scope>NUCLEOTIDE SEQUENCE</scope>
    <source>
        <strain evidence="1">TM448B07460</strain>
    </source>
</reference>
<protein>
    <submittedName>
        <fullName evidence="1">Uncharacterized protein</fullName>
    </submittedName>
</protein>
<organism evidence="1">
    <name type="scientific">viral metagenome</name>
    <dbReference type="NCBI Taxonomy" id="1070528"/>
    <lineage>
        <taxon>unclassified sequences</taxon>
        <taxon>metagenomes</taxon>
        <taxon>organismal metagenomes</taxon>
    </lineage>
</organism>
<proteinExistence type="predicted"/>
<evidence type="ECO:0000313" key="1">
    <source>
        <dbReference type="EMBL" id="QJI04331.1"/>
    </source>
</evidence>